<dbReference type="InterPro" id="IPR012910">
    <property type="entry name" value="Plug_dom"/>
</dbReference>
<dbReference type="InterPro" id="IPR037066">
    <property type="entry name" value="Plug_dom_sf"/>
</dbReference>
<dbReference type="GO" id="GO:0015344">
    <property type="term" value="F:siderophore uptake transmembrane transporter activity"/>
    <property type="evidence" value="ECO:0007669"/>
    <property type="project" value="TreeGrafter"/>
</dbReference>
<evidence type="ECO:0000256" key="1">
    <source>
        <dbReference type="ARBA" id="ARBA00004571"/>
    </source>
</evidence>
<keyword evidence="4 8" id="KW-0812">Transmembrane</keyword>
<dbReference type="Gene3D" id="2.170.130.10">
    <property type="entry name" value="TonB-dependent receptor, plug domain"/>
    <property type="match status" value="1"/>
</dbReference>
<accession>A0A0F5JMW1</accession>
<dbReference type="PANTHER" id="PTHR30069">
    <property type="entry name" value="TONB-DEPENDENT OUTER MEMBRANE RECEPTOR"/>
    <property type="match status" value="1"/>
</dbReference>
<dbReference type="HOGENOM" id="CLU_004317_2_1_10"/>
<name>A0A0F5JMW1_9BACT</name>
<dbReference type="InterPro" id="IPR023996">
    <property type="entry name" value="TonB-dep_OMP_SusC/RagA"/>
</dbReference>
<dbReference type="InterPro" id="IPR023997">
    <property type="entry name" value="TonB-dep_OMP_SusC/RagA_CS"/>
</dbReference>
<dbReference type="GO" id="GO:0044718">
    <property type="term" value="P:siderophore transmembrane transport"/>
    <property type="evidence" value="ECO:0007669"/>
    <property type="project" value="TreeGrafter"/>
</dbReference>
<sequence>MLKHFKPVSLILVAGAITLPTSVYANLAPEKQETAITQQSGKVNGVVEDDFGPVAGASVVIKGTTHGSITDMDGKFNLEGVKNGDIIQISFIGYATQEVTYTGQPSLNIKLAEDTQKLDEVVVTALGIKKDAKKLGYAVSTVSSEELTRTGGTTLATGLYGKAAGVSIQSAPGGGTSAVSISVRGLSSITGNTQPLIIMDGVPIRNGNANKDGYWTNQRIESNGMVDINPEDIENISILKGAAASALYGSEAANGVVMITTKKAKNGTGTHVDFSANVSFDKVAYMPEIQKEYGPGYDNYVLGMNDQSALTGFRNLRVDRNGNPITTTNRETYYSWGAKYDANKSVTYFDGNERAFTPIDHNQWNDIFRTGVNQTYNLSMTNSSERNNVRLSYTFNDAKSMQLNSNNHKHNFNLSGAYDITKNLKLNYSATYQNQFIKNRAYRISRLVTNYSGMFSGFTDVAYIRDHTVTSLGYQNSIYAGNGGTPNTLTPDEQFLYTPMGSTSLMSEYFWNILGKVQEEEHQRFIGSVNPTWEIIPGLTLSGRLATDLTIDKIENKNNTENAHVFSTNGQYSDSYGLKNNRYSIVYSDIMLMFDKTFADVHNITANLGWNARQESFYESSVSTSQGLTQENWFHLNASVGTKNASMTKRDLLKTGAFLTASYGYNNWGFLEGSIRQEKTSTLRHGNNSFWYPSVSASLLYTELLGDKNPSWWNYGKIRLSYGIVGNAPEIYRANLAFEQGSLTRNNVYTYNTIPSSIGNESIKPETKHEIEVGIENKFLNNRLGMEFNFYTNTIKDQILPATAATSMGANSMLMNVGELANKGIELNVYGTPIENKDWKWDLRANVAWNKNTVKKLVDGLDVLSHVSIDGGAATLESHVGEAMGDWYTYTWKTDENGNRIVGENGLYITDTSKRHKVGNAMPKVTGGFGTSLSYKNFTLDMAFDFRFGGCLINQPWQYMKSVGNITDAIGVRDHETGGIFYYSETDNLADKGSIRVVNAGEMANYKRGETMINGHYVWDNGLILPGVKEDGTPNDIIVTQFEANDGSYGWGTSATMTYQEAIQKNSYIKCREISLGYTLPVNLTNKFACSRLTVSGFVRNPFYVYRTLKLFDSETTDGTDWISQSQIGGSTASARTFGFSVRASF</sequence>
<keyword evidence="5 9" id="KW-0732">Signal</keyword>
<dbReference type="Pfam" id="PF13715">
    <property type="entry name" value="CarbopepD_reg_2"/>
    <property type="match status" value="1"/>
</dbReference>
<comment type="similarity">
    <text evidence="8">Belongs to the TonB-dependent receptor family.</text>
</comment>
<dbReference type="EMBL" id="AQHV01000004">
    <property type="protein sequence ID" value="KKB58925.1"/>
    <property type="molecule type" value="Genomic_DNA"/>
</dbReference>
<keyword evidence="3 8" id="KW-1134">Transmembrane beta strand</keyword>
<dbReference type="SUPFAM" id="SSF56935">
    <property type="entry name" value="Porins"/>
    <property type="match status" value="1"/>
</dbReference>
<protein>
    <submittedName>
        <fullName evidence="11">SusC/RagA family TonB-linked outer membrane protein</fullName>
    </submittedName>
</protein>
<dbReference type="PATRIC" id="fig|927665.4.peg.757"/>
<evidence type="ECO:0000313" key="12">
    <source>
        <dbReference type="Proteomes" id="UP000033047"/>
    </source>
</evidence>
<dbReference type="AlphaFoldDB" id="A0A0F5JMW1"/>
<dbReference type="PROSITE" id="PS52016">
    <property type="entry name" value="TONB_DEPENDENT_REC_3"/>
    <property type="match status" value="1"/>
</dbReference>
<feature type="domain" description="TonB-dependent receptor plug" evidence="10">
    <location>
        <begin position="133"/>
        <end position="256"/>
    </location>
</feature>
<dbReference type="Pfam" id="PF07715">
    <property type="entry name" value="Plug"/>
    <property type="match status" value="1"/>
</dbReference>
<dbReference type="Proteomes" id="UP000033047">
    <property type="component" value="Unassembled WGS sequence"/>
</dbReference>
<evidence type="ECO:0000256" key="9">
    <source>
        <dbReference type="SAM" id="SignalP"/>
    </source>
</evidence>
<dbReference type="RefSeq" id="WP_046145333.1">
    <property type="nucleotide sequence ID" value="NZ_KQ033912.1"/>
</dbReference>
<comment type="caution">
    <text evidence="11">The sequence shown here is derived from an EMBL/GenBank/DDBJ whole genome shotgun (WGS) entry which is preliminary data.</text>
</comment>
<dbReference type="SUPFAM" id="SSF49464">
    <property type="entry name" value="Carboxypeptidase regulatory domain-like"/>
    <property type="match status" value="1"/>
</dbReference>
<comment type="subcellular location">
    <subcellularLocation>
        <location evidence="1 8">Cell outer membrane</location>
        <topology evidence="1 8">Multi-pass membrane protein</topology>
    </subcellularLocation>
</comment>
<feature type="signal peptide" evidence="9">
    <location>
        <begin position="1"/>
        <end position="25"/>
    </location>
</feature>
<reference evidence="11 12" key="1">
    <citation type="submission" date="2013-04" db="EMBL/GenBank/DDBJ databases">
        <title>The Genome Sequence of Parabacteroides goldsteinii DSM 19448.</title>
        <authorList>
            <consortium name="The Broad Institute Genomics Platform"/>
            <person name="Earl A."/>
            <person name="Ward D."/>
            <person name="Feldgarden M."/>
            <person name="Gevers D."/>
            <person name="Martens E."/>
            <person name="Sakamoto M."/>
            <person name="Benno Y."/>
            <person name="Song Y."/>
            <person name="Liu C."/>
            <person name="Lee J."/>
            <person name="Bolanos M."/>
            <person name="Vaisanen M.L."/>
            <person name="Finegold S.M."/>
            <person name="Walker B."/>
            <person name="Young S."/>
            <person name="Zeng Q."/>
            <person name="Gargeya S."/>
            <person name="Fitzgerald M."/>
            <person name="Haas B."/>
            <person name="Abouelleil A."/>
            <person name="Allen A.W."/>
            <person name="Alvarado L."/>
            <person name="Arachchi H.M."/>
            <person name="Berlin A.M."/>
            <person name="Chapman S.B."/>
            <person name="Gainer-Dewar J."/>
            <person name="Goldberg J."/>
            <person name="Griggs A."/>
            <person name="Gujja S."/>
            <person name="Hansen M."/>
            <person name="Howarth C."/>
            <person name="Imamovic A."/>
            <person name="Ireland A."/>
            <person name="Larimer J."/>
            <person name="McCowan C."/>
            <person name="Murphy C."/>
            <person name="Pearson M."/>
            <person name="Poon T.W."/>
            <person name="Priest M."/>
            <person name="Roberts A."/>
            <person name="Saif S."/>
            <person name="Shea T."/>
            <person name="Sisk P."/>
            <person name="Sykes S."/>
            <person name="Wortman J."/>
            <person name="Nusbaum C."/>
            <person name="Birren B."/>
        </authorList>
    </citation>
    <scope>NUCLEOTIDE SEQUENCE [LARGE SCALE GENOMIC DNA]</scope>
    <source>
        <strain evidence="11 12">DSM 19448</strain>
    </source>
</reference>
<feature type="chain" id="PRO_5002490282" evidence="9">
    <location>
        <begin position="26"/>
        <end position="1146"/>
    </location>
</feature>
<dbReference type="InterPro" id="IPR039426">
    <property type="entry name" value="TonB-dep_rcpt-like"/>
</dbReference>
<evidence type="ECO:0000313" key="11">
    <source>
        <dbReference type="EMBL" id="KKB58925.1"/>
    </source>
</evidence>
<evidence type="ECO:0000256" key="5">
    <source>
        <dbReference type="ARBA" id="ARBA00022729"/>
    </source>
</evidence>
<dbReference type="GO" id="GO:0009279">
    <property type="term" value="C:cell outer membrane"/>
    <property type="evidence" value="ECO:0007669"/>
    <property type="project" value="UniProtKB-SubCell"/>
</dbReference>
<dbReference type="Gene3D" id="2.40.170.20">
    <property type="entry name" value="TonB-dependent receptor, beta-barrel domain"/>
    <property type="match status" value="1"/>
</dbReference>
<dbReference type="NCBIfam" id="TIGR04056">
    <property type="entry name" value="OMP_RagA_SusC"/>
    <property type="match status" value="1"/>
</dbReference>
<evidence type="ECO:0000259" key="10">
    <source>
        <dbReference type="Pfam" id="PF07715"/>
    </source>
</evidence>
<evidence type="ECO:0000256" key="4">
    <source>
        <dbReference type="ARBA" id="ARBA00022692"/>
    </source>
</evidence>
<evidence type="ECO:0000256" key="8">
    <source>
        <dbReference type="PROSITE-ProRule" id="PRU01360"/>
    </source>
</evidence>
<gene>
    <name evidence="11" type="ORF">HMPREF1535_00746</name>
</gene>
<organism evidence="11 12">
    <name type="scientific">Parabacteroides goldsteinii DSM 19448 = WAL 12034</name>
    <dbReference type="NCBI Taxonomy" id="927665"/>
    <lineage>
        <taxon>Bacteria</taxon>
        <taxon>Pseudomonadati</taxon>
        <taxon>Bacteroidota</taxon>
        <taxon>Bacteroidia</taxon>
        <taxon>Bacteroidales</taxon>
        <taxon>Tannerellaceae</taxon>
        <taxon>Parabacteroides</taxon>
    </lineage>
</organism>
<dbReference type="InterPro" id="IPR008969">
    <property type="entry name" value="CarboxyPept-like_regulatory"/>
</dbReference>
<dbReference type="STRING" id="927665.HMPREF1535_00746"/>
<dbReference type="NCBIfam" id="TIGR04057">
    <property type="entry name" value="SusC_RagA_signa"/>
    <property type="match status" value="1"/>
</dbReference>
<proteinExistence type="inferred from homology"/>
<dbReference type="Gene3D" id="2.60.40.1120">
    <property type="entry name" value="Carboxypeptidase-like, regulatory domain"/>
    <property type="match status" value="1"/>
</dbReference>
<dbReference type="PANTHER" id="PTHR30069:SF29">
    <property type="entry name" value="HEMOGLOBIN AND HEMOGLOBIN-HAPTOGLOBIN-BINDING PROTEIN 1-RELATED"/>
    <property type="match status" value="1"/>
</dbReference>
<keyword evidence="6 8" id="KW-0472">Membrane</keyword>
<keyword evidence="7 8" id="KW-0998">Cell outer membrane</keyword>
<dbReference type="InterPro" id="IPR036942">
    <property type="entry name" value="Beta-barrel_TonB_sf"/>
</dbReference>
<evidence type="ECO:0000256" key="3">
    <source>
        <dbReference type="ARBA" id="ARBA00022452"/>
    </source>
</evidence>
<evidence type="ECO:0000256" key="2">
    <source>
        <dbReference type="ARBA" id="ARBA00022448"/>
    </source>
</evidence>
<evidence type="ECO:0000256" key="6">
    <source>
        <dbReference type="ARBA" id="ARBA00023136"/>
    </source>
</evidence>
<evidence type="ECO:0000256" key="7">
    <source>
        <dbReference type="ARBA" id="ARBA00023237"/>
    </source>
</evidence>
<keyword evidence="2 8" id="KW-0813">Transport</keyword>